<evidence type="ECO:0000313" key="5">
    <source>
        <dbReference type="Proteomes" id="UP000783742"/>
    </source>
</evidence>
<evidence type="ECO:0000259" key="3">
    <source>
        <dbReference type="Pfam" id="PF02872"/>
    </source>
</evidence>
<evidence type="ECO:0000313" key="4">
    <source>
        <dbReference type="EMBL" id="MBU5668798.1"/>
    </source>
</evidence>
<keyword evidence="5" id="KW-1185">Reference proteome</keyword>
<name>A0ABS6FF40_9FIRM</name>
<reference evidence="4 5" key="1">
    <citation type="submission" date="2021-06" db="EMBL/GenBank/DDBJ databases">
        <authorList>
            <person name="Sun Q."/>
            <person name="Li D."/>
        </authorList>
    </citation>
    <scope>NUCLEOTIDE SEQUENCE [LARGE SCALE GENOMIC DNA]</scope>
    <source>
        <strain evidence="4 5">MSJ-1</strain>
    </source>
</reference>
<dbReference type="Pfam" id="PF00149">
    <property type="entry name" value="Metallophos"/>
    <property type="match status" value="1"/>
</dbReference>
<keyword evidence="1" id="KW-0732">Signal</keyword>
<proteinExistence type="predicted"/>
<comment type="caution">
    <text evidence="4">The sequence shown here is derived from an EMBL/GenBank/DDBJ whole genome shotgun (WGS) entry which is preliminary data.</text>
</comment>
<dbReference type="InterPro" id="IPR008334">
    <property type="entry name" value="5'-Nucleotdase_C"/>
</dbReference>
<evidence type="ECO:0000259" key="2">
    <source>
        <dbReference type="Pfam" id="PF00149"/>
    </source>
</evidence>
<dbReference type="PANTHER" id="PTHR11575">
    <property type="entry name" value="5'-NUCLEOTIDASE-RELATED"/>
    <property type="match status" value="1"/>
</dbReference>
<feature type="domain" description="5'-Nucleotidase C-terminal" evidence="3">
    <location>
        <begin position="320"/>
        <end position="474"/>
    </location>
</feature>
<protein>
    <submittedName>
        <fullName evidence="4">Bifunctional metallophosphatase/5'-nucleotidase</fullName>
    </submittedName>
</protein>
<dbReference type="EMBL" id="JAHLQO010000002">
    <property type="protein sequence ID" value="MBU5668798.1"/>
    <property type="molecule type" value="Genomic_DNA"/>
</dbReference>
<dbReference type="Pfam" id="PF02872">
    <property type="entry name" value="5_nucleotid_C"/>
    <property type="match status" value="1"/>
</dbReference>
<dbReference type="InterPro" id="IPR006179">
    <property type="entry name" value="5_nucleotidase/apyrase"/>
</dbReference>
<dbReference type="RefSeq" id="WP_216548643.1">
    <property type="nucleotide sequence ID" value="NZ_JAHLQO010000002.1"/>
</dbReference>
<gene>
    <name evidence="4" type="ORF">KQI68_02980</name>
</gene>
<dbReference type="Proteomes" id="UP000783742">
    <property type="component" value="Unassembled WGS sequence"/>
</dbReference>
<evidence type="ECO:0000256" key="1">
    <source>
        <dbReference type="ARBA" id="ARBA00022729"/>
    </source>
</evidence>
<sequence length="517" mass="58330">MKFIILHTSDVHGYFTSKSFVEKDVMESHGLSRAKTYIEKIRRENSNVIYVDTGDLIQGSPLSSFYKEENRASGNINAINLLKPDALVLGNHDFNYGLSYLESAKNSSDAPILCANVENNSDKEIFDSPYKIIEIEDVRIGILGLVTQYIPHWEGEENIAGLKFNSALESAKKFVPILRNEENCDIVIVAYHGGFEKDLETGEELEKQTGENEGYALLNSGLDFDVLLTGHQHLMTSGVIDEKAYAQPGFAASNISEISFDFEKGEVKNLEAKLVDLKDYSPNEEMEEFLKNDMISVNEMLDKKAGTIEPSARIEDIMDAQINGHTFIDLINQIQMEALGADIAATSIFNENIRGLDRNVTMREIMASYPFNNTLMKVEITGKELKEILEFNSLYFVLDGESLIVNPKYKFPKNLIFNYDIYSGISYTYDYKNEPGNRIVSLIYKGKEVEDTDILQIALNSYRAGGGGDFPVLDSSQVISETNKEMPEIIFDYIKEKEDVKIKDMPSIKIIGYKDYK</sequence>
<organism evidence="4 5">
    <name type="scientific">Peptoniphilus ovalis</name>
    <dbReference type="NCBI Taxonomy" id="2841503"/>
    <lineage>
        <taxon>Bacteria</taxon>
        <taxon>Bacillati</taxon>
        <taxon>Bacillota</taxon>
        <taxon>Tissierellia</taxon>
        <taxon>Tissierellales</taxon>
        <taxon>Peptoniphilaceae</taxon>
        <taxon>Peptoniphilus</taxon>
    </lineage>
</organism>
<dbReference type="PANTHER" id="PTHR11575:SF6">
    <property type="entry name" value="2',3'-CYCLIC-NUCLEOTIDE 2'-PHOSPHODIESTERASE_3'-NUCLEOTIDASE"/>
    <property type="match status" value="1"/>
</dbReference>
<accession>A0ABS6FF40</accession>
<feature type="domain" description="Calcineurin-like phosphoesterase" evidence="2">
    <location>
        <begin position="5"/>
        <end position="234"/>
    </location>
</feature>
<dbReference type="InterPro" id="IPR004843">
    <property type="entry name" value="Calcineurin-like_PHP"/>
</dbReference>